<sequence length="405" mass="41733">MQTASGTPRVFPAFLLVALAFLINMMGTTLPTEVYRYYQAAYGFTPATITVIFAVYAIGVLGALLLVGNWSDQLGRKRMLTCGLIASAASALVFIVSTGLPGLMMARLLSGVSAGIFTGTATVAVIEAAPARLRHRATLAATASNMLGLGCGPVLSGLIVEYLPAPMRTPYAVHIVLIAIALLALRSVPETAHLPAQAKLRMQRIALPRPVRGAFVPAALSGFAGFVVVGFFTAVSPQLMRTVLGFHSDVTIGLVVFLLFASSAAGQAAQSLLAPSWRLPAGCIGLIAGLLLVALSTIDAASGALLAGTVFAGLGQGASFRSGLGELTARSPADARAGVTSAYFVVLYVALSLPIIGLGIATQRTDIRHATLLFAAGTIVLVIVAMGFLLLGNRDTRLDANAAGE</sequence>
<feature type="transmembrane region" description="Helical" evidence="7">
    <location>
        <begin position="277"/>
        <end position="295"/>
    </location>
</feature>
<dbReference type="SUPFAM" id="SSF103473">
    <property type="entry name" value="MFS general substrate transporter"/>
    <property type="match status" value="1"/>
</dbReference>
<dbReference type="PROSITE" id="PS00216">
    <property type="entry name" value="SUGAR_TRANSPORT_1"/>
    <property type="match status" value="1"/>
</dbReference>
<feature type="transmembrane region" description="Helical" evidence="7">
    <location>
        <begin position="367"/>
        <end position="391"/>
    </location>
</feature>
<evidence type="ECO:0000259" key="8">
    <source>
        <dbReference type="PROSITE" id="PS50850"/>
    </source>
</evidence>
<dbReference type="GO" id="GO:0022857">
    <property type="term" value="F:transmembrane transporter activity"/>
    <property type="evidence" value="ECO:0007669"/>
    <property type="project" value="InterPro"/>
</dbReference>
<feature type="transmembrane region" description="Helical" evidence="7">
    <location>
        <begin position="79"/>
        <end position="100"/>
    </location>
</feature>
<feature type="transmembrane region" description="Helical" evidence="7">
    <location>
        <begin position="171"/>
        <end position="189"/>
    </location>
</feature>
<evidence type="ECO:0000256" key="2">
    <source>
        <dbReference type="ARBA" id="ARBA00022448"/>
    </source>
</evidence>
<feature type="transmembrane region" description="Helical" evidence="7">
    <location>
        <begin position="210"/>
        <end position="232"/>
    </location>
</feature>
<dbReference type="InterPro" id="IPR050171">
    <property type="entry name" value="MFS_Transporters"/>
</dbReference>
<dbReference type="PANTHER" id="PTHR23517:SF13">
    <property type="entry name" value="MAJOR FACILITATOR SUPERFAMILY MFS_1"/>
    <property type="match status" value="1"/>
</dbReference>
<dbReference type="RefSeq" id="WP_134195710.1">
    <property type="nucleotide sequence ID" value="NZ_JBHLUW010000032.1"/>
</dbReference>
<dbReference type="InterPro" id="IPR020846">
    <property type="entry name" value="MFS_dom"/>
</dbReference>
<keyword evidence="10" id="KW-1185">Reference proteome</keyword>
<feature type="transmembrane region" description="Helical" evidence="7">
    <location>
        <begin position="244"/>
        <end position="265"/>
    </location>
</feature>
<evidence type="ECO:0000256" key="1">
    <source>
        <dbReference type="ARBA" id="ARBA00004651"/>
    </source>
</evidence>
<feature type="transmembrane region" description="Helical" evidence="7">
    <location>
        <begin position="106"/>
        <end position="126"/>
    </location>
</feature>
<dbReference type="OrthoDB" id="9810492at2"/>
<comment type="caution">
    <text evidence="9">The sequence shown here is derived from an EMBL/GenBank/DDBJ whole genome shotgun (WGS) entry which is preliminary data.</text>
</comment>
<keyword evidence="2" id="KW-0813">Transport</keyword>
<dbReference type="AlphaFoldDB" id="A0A4R8LGN9"/>
<dbReference type="GO" id="GO:0005886">
    <property type="term" value="C:plasma membrane"/>
    <property type="evidence" value="ECO:0007669"/>
    <property type="project" value="UniProtKB-SubCell"/>
</dbReference>
<dbReference type="Proteomes" id="UP000295509">
    <property type="component" value="Unassembled WGS sequence"/>
</dbReference>
<keyword evidence="5 7" id="KW-1133">Transmembrane helix</keyword>
<dbReference type="Pfam" id="PF07690">
    <property type="entry name" value="MFS_1"/>
    <property type="match status" value="1"/>
</dbReference>
<keyword evidence="6 7" id="KW-0472">Membrane</keyword>
<feature type="transmembrane region" description="Helical" evidence="7">
    <location>
        <begin position="47"/>
        <end position="67"/>
    </location>
</feature>
<proteinExistence type="predicted"/>
<feature type="transmembrane region" description="Helical" evidence="7">
    <location>
        <begin position="301"/>
        <end position="320"/>
    </location>
</feature>
<evidence type="ECO:0000313" key="9">
    <source>
        <dbReference type="EMBL" id="TDY42287.1"/>
    </source>
</evidence>
<feature type="transmembrane region" description="Helical" evidence="7">
    <location>
        <begin position="341"/>
        <end position="361"/>
    </location>
</feature>
<reference evidence="9 10" key="1">
    <citation type="submission" date="2019-03" db="EMBL/GenBank/DDBJ databases">
        <title>Genomic Encyclopedia of Type Strains, Phase III (KMG-III): the genomes of soil and plant-associated and newly described type strains.</title>
        <authorList>
            <person name="Whitman W."/>
        </authorList>
    </citation>
    <scope>NUCLEOTIDE SEQUENCE [LARGE SCALE GENOMIC DNA]</scope>
    <source>
        <strain evidence="9 10">LMG 29544</strain>
    </source>
</reference>
<dbReference type="EMBL" id="SORE01000022">
    <property type="protein sequence ID" value="TDY42287.1"/>
    <property type="molecule type" value="Genomic_DNA"/>
</dbReference>
<organism evidence="9 10">
    <name type="scientific">Paraburkholderia rhizosphaerae</name>
    <dbReference type="NCBI Taxonomy" id="480658"/>
    <lineage>
        <taxon>Bacteria</taxon>
        <taxon>Pseudomonadati</taxon>
        <taxon>Pseudomonadota</taxon>
        <taxon>Betaproteobacteria</taxon>
        <taxon>Burkholderiales</taxon>
        <taxon>Burkholderiaceae</taxon>
        <taxon>Paraburkholderia</taxon>
    </lineage>
</organism>
<feature type="transmembrane region" description="Helical" evidence="7">
    <location>
        <begin position="138"/>
        <end position="159"/>
    </location>
</feature>
<dbReference type="InterPro" id="IPR005829">
    <property type="entry name" value="Sugar_transporter_CS"/>
</dbReference>
<comment type="subcellular location">
    <subcellularLocation>
        <location evidence="1">Cell membrane</location>
        <topology evidence="1">Multi-pass membrane protein</topology>
    </subcellularLocation>
</comment>
<dbReference type="PROSITE" id="PS50850">
    <property type="entry name" value="MFS"/>
    <property type="match status" value="1"/>
</dbReference>
<keyword evidence="4 7" id="KW-0812">Transmembrane</keyword>
<protein>
    <submittedName>
        <fullName evidence="9">Putative MFS family arabinose efflux permease</fullName>
    </submittedName>
</protein>
<feature type="domain" description="Major facilitator superfamily (MFS) profile" evidence="8">
    <location>
        <begin position="13"/>
        <end position="405"/>
    </location>
</feature>
<evidence type="ECO:0000313" key="10">
    <source>
        <dbReference type="Proteomes" id="UP000295509"/>
    </source>
</evidence>
<dbReference type="Gene3D" id="1.20.1250.20">
    <property type="entry name" value="MFS general substrate transporter like domains"/>
    <property type="match status" value="1"/>
</dbReference>
<name>A0A4R8LGN9_9BURK</name>
<evidence type="ECO:0000256" key="7">
    <source>
        <dbReference type="SAM" id="Phobius"/>
    </source>
</evidence>
<evidence type="ECO:0000256" key="4">
    <source>
        <dbReference type="ARBA" id="ARBA00022692"/>
    </source>
</evidence>
<dbReference type="PANTHER" id="PTHR23517">
    <property type="entry name" value="RESISTANCE PROTEIN MDTM, PUTATIVE-RELATED-RELATED"/>
    <property type="match status" value="1"/>
</dbReference>
<dbReference type="InterPro" id="IPR011701">
    <property type="entry name" value="MFS"/>
</dbReference>
<dbReference type="InterPro" id="IPR036259">
    <property type="entry name" value="MFS_trans_sf"/>
</dbReference>
<evidence type="ECO:0000256" key="5">
    <source>
        <dbReference type="ARBA" id="ARBA00022989"/>
    </source>
</evidence>
<keyword evidence="3" id="KW-1003">Cell membrane</keyword>
<accession>A0A4R8LGN9</accession>
<gene>
    <name evidence="9" type="ORF">BX592_12296</name>
</gene>
<evidence type="ECO:0000256" key="3">
    <source>
        <dbReference type="ARBA" id="ARBA00022475"/>
    </source>
</evidence>
<evidence type="ECO:0000256" key="6">
    <source>
        <dbReference type="ARBA" id="ARBA00023136"/>
    </source>
</evidence>